<dbReference type="AlphaFoldDB" id="A0A4Y2VHB9"/>
<dbReference type="Proteomes" id="UP000499080">
    <property type="component" value="Unassembled WGS sequence"/>
</dbReference>
<proteinExistence type="predicted"/>
<sequence>MKFMNVLKSTELQKVVNIFRDKNACPDDIDEAGQKVLIALYGGKNSKELRFKFFQKSLVKNNFNLASLPPTIAAAREHSLRAYLQVELWSGFAKSHLDWGWKETKHGLFPITTHKEPTPPAFLSMISLQVRKRV</sequence>
<reference evidence="1 2" key="1">
    <citation type="journal article" date="2019" name="Sci. Rep.">
        <title>Orb-weaving spider Araneus ventricosus genome elucidates the spidroin gene catalogue.</title>
        <authorList>
            <person name="Kono N."/>
            <person name="Nakamura H."/>
            <person name="Ohtoshi R."/>
            <person name="Moran D.A.P."/>
            <person name="Shinohara A."/>
            <person name="Yoshida Y."/>
            <person name="Fujiwara M."/>
            <person name="Mori M."/>
            <person name="Tomita M."/>
            <person name="Arakawa K."/>
        </authorList>
    </citation>
    <scope>NUCLEOTIDE SEQUENCE [LARGE SCALE GENOMIC DNA]</scope>
</reference>
<dbReference type="OrthoDB" id="8195485at2759"/>
<dbReference type="EMBL" id="BGPR01046906">
    <property type="protein sequence ID" value="GBO23878.1"/>
    <property type="molecule type" value="Genomic_DNA"/>
</dbReference>
<name>A0A4Y2VHB9_ARAVE</name>
<comment type="caution">
    <text evidence="1">The sequence shown here is derived from an EMBL/GenBank/DDBJ whole genome shotgun (WGS) entry which is preliminary data.</text>
</comment>
<evidence type="ECO:0000313" key="1">
    <source>
        <dbReference type="EMBL" id="GBO23878.1"/>
    </source>
</evidence>
<keyword evidence="2" id="KW-1185">Reference proteome</keyword>
<gene>
    <name evidence="1" type="ORF">AVEN_84705_1</name>
</gene>
<organism evidence="1 2">
    <name type="scientific">Araneus ventricosus</name>
    <name type="common">Orbweaver spider</name>
    <name type="synonym">Epeira ventricosa</name>
    <dbReference type="NCBI Taxonomy" id="182803"/>
    <lineage>
        <taxon>Eukaryota</taxon>
        <taxon>Metazoa</taxon>
        <taxon>Ecdysozoa</taxon>
        <taxon>Arthropoda</taxon>
        <taxon>Chelicerata</taxon>
        <taxon>Arachnida</taxon>
        <taxon>Araneae</taxon>
        <taxon>Araneomorphae</taxon>
        <taxon>Entelegynae</taxon>
        <taxon>Araneoidea</taxon>
        <taxon>Araneidae</taxon>
        <taxon>Araneus</taxon>
    </lineage>
</organism>
<evidence type="ECO:0000313" key="2">
    <source>
        <dbReference type="Proteomes" id="UP000499080"/>
    </source>
</evidence>
<accession>A0A4Y2VHB9</accession>
<protein>
    <submittedName>
        <fullName evidence="1">Uncharacterized protein</fullName>
    </submittedName>
</protein>